<feature type="compositionally biased region" description="Basic and acidic residues" evidence="2">
    <location>
        <begin position="368"/>
        <end position="383"/>
    </location>
</feature>
<keyword evidence="1" id="KW-0175">Coiled coil</keyword>
<feature type="compositionally biased region" description="Polar residues" evidence="2">
    <location>
        <begin position="308"/>
        <end position="344"/>
    </location>
</feature>
<proteinExistence type="predicted"/>
<dbReference type="EMBL" id="VXIV02002383">
    <property type="protein sequence ID" value="KAF6025967.1"/>
    <property type="molecule type" value="Genomic_DNA"/>
</dbReference>
<feature type="compositionally biased region" description="Basic and acidic residues" evidence="2">
    <location>
        <begin position="349"/>
        <end position="361"/>
    </location>
</feature>
<dbReference type="PANTHER" id="PTHR34439:SF1">
    <property type="entry name" value="CENTROBIN"/>
    <property type="match status" value="1"/>
</dbReference>
<feature type="compositionally biased region" description="Basic residues" evidence="2">
    <location>
        <begin position="582"/>
        <end position="591"/>
    </location>
</feature>
<feature type="compositionally biased region" description="Polar residues" evidence="2">
    <location>
        <begin position="559"/>
        <end position="576"/>
    </location>
</feature>
<feature type="compositionally biased region" description="Polar residues" evidence="2">
    <location>
        <begin position="239"/>
        <end position="249"/>
    </location>
</feature>
<evidence type="ECO:0000313" key="4">
    <source>
        <dbReference type="Proteomes" id="UP000593567"/>
    </source>
</evidence>
<protein>
    <submittedName>
        <fullName evidence="3">Uncharacterized protein</fullName>
    </submittedName>
</protein>
<dbReference type="PANTHER" id="PTHR34439">
    <property type="entry name" value="CENTROBIN"/>
    <property type="match status" value="1"/>
</dbReference>
<dbReference type="GO" id="GO:1902017">
    <property type="term" value="P:regulation of cilium assembly"/>
    <property type="evidence" value="ECO:0007669"/>
    <property type="project" value="InterPro"/>
</dbReference>
<organism evidence="3 4">
    <name type="scientific">Bugula neritina</name>
    <name type="common">Brown bryozoan</name>
    <name type="synonym">Sertularia neritina</name>
    <dbReference type="NCBI Taxonomy" id="10212"/>
    <lineage>
        <taxon>Eukaryota</taxon>
        <taxon>Metazoa</taxon>
        <taxon>Spiralia</taxon>
        <taxon>Lophotrochozoa</taxon>
        <taxon>Bryozoa</taxon>
        <taxon>Gymnolaemata</taxon>
        <taxon>Cheilostomatida</taxon>
        <taxon>Flustrina</taxon>
        <taxon>Buguloidea</taxon>
        <taxon>Bugulidae</taxon>
        <taxon>Bugula</taxon>
    </lineage>
</organism>
<evidence type="ECO:0000256" key="2">
    <source>
        <dbReference type="SAM" id="MobiDB-lite"/>
    </source>
</evidence>
<accession>A0A7J7JIS7</accession>
<feature type="coiled-coil region" evidence="1">
    <location>
        <begin position="186"/>
        <end position="234"/>
    </location>
</feature>
<dbReference type="GO" id="GO:0051299">
    <property type="term" value="P:centrosome separation"/>
    <property type="evidence" value="ECO:0007669"/>
    <property type="project" value="TreeGrafter"/>
</dbReference>
<feature type="compositionally biased region" description="Low complexity" evidence="2">
    <location>
        <begin position="253"/>
        <end position="272"/>
    </location>
</feature>
<dbReference type="GO" id="GO:0007099">
    <property type="term" value="P:centriole replication"/>
    <property type="evidence" value="ECO:0007669"/>
    <property type="project" value="InterPro"/>
</dbReference>
<reference evidence="3" key="1">
    <citation type="submission" date="2020-06" db="EMBL/GenBank/DDBJ databases">
        <title>Draft genome of Bugula neritina, a colonial animal packing powerful symbionts and potential medicines.</title>
        <authorList>
            <person name="Rayko M."/>
        </authorList>
    </citation>
    <scope>NUCLEOTIDE SEQUENCE [LARGE SCALE GENOMIC DNA]</scope>
    <source>
        <strain evidence="3">Kwan_BN1</strain>
    </source>
</reference>
<sequence>MRLAYKVVVNEHKHNNSSVSNYNCVTTQSGCGALRRLTKQVVGLYGVSTKQVVGLYGVSTKQVARTKAQEEKLEELDAKARNLEQEVETQRHLVNSKGKEVERLQSLLELTEAKHENAQRQLESKLRIELELRVSQAKDDALKRMADNEISLQQAHQRQLADVVSDHNRQLGAMRERYSNELSRVKTQFEDQVKTAESALGDAKQELEEAWTQKEAAESQREDLTSRLQAVLSLLGTVGTQATSSSKSMSHIRPSSRPSSRNSSNLLRTTTLHPQPPVYVDAFNSPKSLKTPDMDLSPNAPTRPPAPQTSNDHVYTFSSEAPRVTSNTDTSSEYIDTPQPSEPKSTGKMIEEPRQGPEHHQLYQSGQHKPECQVDDEKDHDDSGSVVSTTETFEIGENDSQYRHRRQAELQDYIKKLLNRSVGDPLIETRIDLDESHISVISGIQEHSVILHDANHSPKKKAFQQEVLQHDHTPPVKGSSKKVNPKEIASLITKYGGESKTPSTSEYLEYLKTVAVNNHTGFLKDFVNSSTLRKAAAPAAATKRDLTDSFNAPTHKPSAGNSRVKPSTPEKSTLSRQAKGKDKTKVKRHSSSRSQAVWK</sequence>
<dbReference type="InterPro" id="IPR038923">
    <property type="entry name" value="Centrobin"/>
</dbReference>
<evidence type="ECO:0000256" key="1">
    <source>
        <dbReference type="SAM" id="Coils"/>
    </source>
</evidence>
<dbReference type="GO" id="GO:0005813">
    <property type="term" value="C:centrosome"/>
    <property type="evidence" value="ECO:0007669"/>
    <property type="project" value="TreeGrafter"/>
</dbReference>
<dbReference type="Proteomes" id="UP000593567">
    <property type="component" value="Unassembled WGS sequence"/>
</dbReference>
<comment type="caution">
    <text evidence="3">The sequence shown here is derived from an EMBL/GenBank/DDBJ whole genome shotgun (WGS) entry which is preliminary data.</text>
</comment>
<dbReference type="GO" id="GO:0005814">
    <property type="term" value="C:centriole"/>
    <property type="evidence" value="ECO:0007669"/>
    <property type="project" value="TreeGrafter"/>
</dbReference>
<feature type="region of interest" description="Disordered" evidence="2">
    <location>
        <begin position="539"/>
        <end position="599"/>
    </location>
</feature>
<gene>
    <name evidence="3" type="ORF">EB796_015723</name>
</gene>
<dbReference type="AlphaFoldDB" id="A0A7J7JIS7"/>
<keyword evidence="4" id="KW-1185">Reference proteome</keyword>
<feature type="region of interest" description="Disordered" evidence="2">
    <location>
        <begin position="239"/>
        <end position="400"/>
    </location>
</feature>
<name>A0A7J7JIS7_BUGNE</name>
<feature type="coiled-coil region" evidence="1">
    <location>
        <begin position="66"/>
        <end position="128"/>
    </location>
</feature>
<evidence type="ECO:0000313" key="3">
    <source>
        <dbReference type="EMBL" id="KAF6025967.1"/>
    </source>
</evidence>
<dbReference type="GO" id="GO:1902410">
    <property type="term" value="P:mitotic cytokinetic process"/>
    <property type="evidence" value="ECO:0007669"/>
    <property type="project" value="TreeGrafter"/>
</dbReference>